<evidence type="ECO:0000259" key="1">
    <source>
        <dbReference type="Pfam" id="PF13304"/>
    </source>
</evidence>
<proteinExistence type="predicted"/>
<protein>
    <submittedName>
        <fullName evidence="2">ATPase</fullName>
    </submittedName>
</protein>
<dbReference type="Proteomes" id="UP001549162">
    <property type="component" value="Unassembled WGS sequence"/>
</dbReference>
<organism evidence="2 3">
    <name type="scientific">Peptoniphilus olsenii</name>
    <dbReference type="NCBI Taxonomy" id="411570"/>
    <lineage>
        <taxon>Bacteria</taxon>
        <taxon>Bacillati</taxon>
        <taxon>Bacillota</taxon>
        <taxon>Tissierellia</taxon>
        <taxon>Tissierellales</taxon>
        <taxon>Peptoniphilaceae</taxon>
        <taxon>Peptoniphilus</taxon>
    </lineage>
</organism>
<dbReference type="Pfam" id="PF13304">
    <property type="entry name" value="AAA_21"/>
    <property type="match status" value="1"/>
</dbReference>
<feature type="domain" description="ATPase AAA-type core" evidence="1">
    <location>
        <begin position="12"/>
        <end position="55"/>
    </location>
</feature>
<reference evidence="2 3" key="1">
    <citation type="submission" date="2024-06" db="EMBL/GenBank/DDBJ databases">
        <title>Genomic Encyclopedia of Type Strains, Phase IV (KMG-IV): sequencing the most valuable type-strain genomes for metagenomic binning, comparative biology and taxonomic classification.</title>
        <authorList>
            <person name="Goeker M."/>
        </authorList>
    </citation>
    <scope>NUCLEOTIDE SEQUENCE [LARGE SCALE GENOMIC DNA]</scope>
    <source>
        <strain evidence="2 3">DSM 21460</strain>
    </source>
</reference>
<comment type="caution">
    <text evidence="2">The sequence shown here is derived from an EMBL/GenBank/DDBJ whole genome shotgun (WGS) entry which is preliminary data.</text>
</comment>
<dbReference type="RefSeq" id="WP_354368475.1">
    <property type="nucleotide sequence ID" value="NZ_JBEPMA010000008.1"/>
</dbReference>
<dbReference type="EMBL" id="JBEPMA010000008">
    <property type="protein sequence ID" value="MET3617744.1"/>
    <property type="molecule type" value="Genomic_DNA"/>
</dbReference>
<keyword evidence="3" id="KW-1185">Reference proteome</keyword>
<dbReference type="InterPro" id="IPR027417">
    <property type="entry name" value="P-loop_NTPase"/>
</dbReference>
<sequence length="101" mass="11712">MKLMKENFMKQGLYILDEPESALSPQMQLSLIYEIYKSVNIGSQFIIATHSPILLGMGKAQIYNFDETGVNLCDYEDTDSYIITSMFINDRKRLLNYLLEE</sequence>
<dbReference type="SUPFAM" id="SSF52540">
    <property type="entry name" value="P-loop containing nucleoside triphosphate hydrolases"/>
    <property type="match status" value="1"/>
</dbReference>
<evidence type="ECO:0000313" key="2">
    <source>
        <dbReference type="EMBL" id="MET3617744.1"/>
    </source>
</evidence>
<dbReference type="Gene3D" id="3.40.50.300">
    <property type="entry name" value="P-loop containing nucleotide triphosphate hydrolases"/>
    <property type="match status" value="1"/>
</dbReference>
<accession>A0ABV2JAD0</accession>
<gene>
    <name evidence="2" type="ORF">ABID14_001378</name>
</gene>
<dbReference type="InterPro" id="IPR003959">
    <property type="entry name" value="ATPase_AAA_core"/>
</dbReference>
<evidence type="ECO:0000313" key="3">
    <source>
        <dbReference type="Proteomes" id="UP001549162"/>
    </source>
</evidence>
<name>A0ABV2JAD0_9FIRM</name>